<sequence length="354" mass="38691">MLPDRPRAEIIELQYLRAIAVLLVVVGHLNQAGVRFLGTDLLGPVGYVGFAGVDVFFVISGFIIHTLYRTATRPGPSYALKRLNRIFPLYWIFTGLSVVGYLVLDDSLSRGMGELDWVASLTLLPTGQPPLLLVGWTLTHELYFYLVYGLVLFLPPRWRRAALGLWALLTVAAMAGLIDTNHPWRALALSGFNLQFIAGIALAEFRDRLSAFRWPALITLVIGAGLAMTWTIRHGLDGLAIADIRVLAFITLAIGLVWTVLAWQPRWPKLLAAIGDWSYAIYLGHLLVIGVAARVLAGLLPHGPVSTLILFAGGLVASLALGLIVYRLVETPLLNAGKQLIGRFFGGGPRKTRS</sequence>
<keyword evidence="1" id="KW-0812">Transmembrane</keyword>
<proteinExistence type="predicted"/>
<organism evidence="3 4">
    <name type="scientific">Maricaulis maris (strain MCS10)</name>
    <name type="common">Caulobacter maris</name>
    <dbReference type="NCBI Taxonomy" id="394221"/>
    <lineage>
        <taxon>Bacteria</taxon>
        <taxon>Pseudomonadati</taxon>
        <taxon>Pseudomonadota</taxon>
        <taxon>Alphaproteobacteria</taxon>
        <taxon>Maricaulales</taxon>
        <taxon>Maricaulaceae</taxon>
        <taxon>Maricaulis</taxon>
    </lineage>
</organism>
<feature type="transmembrane region" description="Helical" evidence="1">
    <location>
        <begin position="86"/>
        <end position="104"/>
    </location>
</feature>
<dbReference type="RefSeq" id="WP_011643122.1">
    <property type="nucleotide sequence ID" value="NC_008347.1"/>
</dbReference>
<feature type="transmembrane region" description="Helical" evidence="1">
    <location>
        <begin position="161"/>
        <end position="178"/>
    </location>
</feature>
<dbReference type="KEGG" id="mmr:Mmar10_1182"/>
<keyword evidence="3" id="KW-0808">Transferase</keyword>
<reference evidence="3 4" key="1">
    <citation type="submission" date="2006-08" db="EMBL/GenBank/DDBJ databases">
        <title>Complete sequence of Maricaulis maris MCS10.</title>
        <authorList>
            <consortium name="US DOE Joint Genome Institute"/>
            <person name="Copeland A."/>
            <person name="Lucas S."/>
            <person name="Lapidus A."/>
            <person name="Barry K."/>
            <person name="Detter J.C."/>
            <person name="Glavina del Rio T."/>
            <person name="Hammon N."/>
            <person name="Israni S."/>
            <person name="Dalin E."/>
            <person name="Tice H."/>
            <person name="Pitluck S."/>
            <person name="Saunders E."/>
            <person name="Brettin T."/>
            <person name="Bruce D."/>
            <person name="Han C."/>
            <person name="Tapia R."/>
            <person name="Gilna P."/>
            <person name="Schmutz J."/>
            <person name="Larimer F."/>
            <person name="Land M."/>
            <person name="Hauser L."/>
            <person name="Kyrpides N."/>
            <person name="Mikhailova N."/>
            <person name="Viollier P."/>
            <person name="Stephens C."/>
            <person name="Richardson P."/>
        </authorList>
    </citation>
    <scope>NUCLEOTIDE SEQUENCE [LARGE SCALE GENOMIC DNA]</scope>
    <source>
        <strain evidence="3 4">MCS10</strain>
    </source>
</reference>
<dbReference type="InterPro" id="IPR050879">
    <property type="entry name" value="Acyltransferase_3"/>
</dbReference>
<dbReference type="GO" id="GO:0016747">
    <property type="term" value="F:acyltransferase activity, transferring groups other than amino-acyl groups"/>
    <property type="evidence" value="ECO:0007669"/>
    <property type="project" value="InterPro"/>
</dbReference>
<gene>
    <name evidence="3" type="ordered locus">Mmar10_1182</name>
</gene>
<feature type="transmembrane region" description="Helical" evidence="1">
    <location>
        <begin position="45"/>
        <end position="65"/>
    </location>
</feature>
<feature type="transmembrane region" description="Helical" evidence="1">
    <location>
        <begin position="131"/>
        <end position="154"/>
    </location>
</feature>
<dbReference type="PANTHER" id="PTHR23028:SF131">
    <property type="entry name" value="BLR2367 PROTEIN"/>
    <property type="match status" value="1"/>
</dbReference>
<evidence type="ECO:0000256" key="1">
    <source>
        <dbReference type="SAM" id="Phobius"/>
    </source>
</evidence>
<evidence type="ECO:0000313" key="3">
    <source>
        <dbReference type="EMBL" id="ABI65475.1"/>
    </source>
</evidence>
<feature type="transmembrane region" description="Helical" evidence="1">
    <location>
        <begin position="15"/>
        <end position="33"/>
    </location>
</feature>
<dbReference type="STRING" id="394221.Mmar10_1182"/>
<dbReference type="Pfam" id="PF01757">
    <property type="entry name" value="Acyl_transf_3"/>
    <property type="match status" value="1"/>
</dbReference>
<dbReference type="GO" id="GO:0000271">
    <property type="term" value="P:polysaccharide biosynthetic process"/>
    <property type="evidence" value="ECO:0007669"/>
    <property type="project" value="TreeGrafter"/>
</dbReference>
<dbReference type="GO" id="GO:0016020">
    <property type="term" value="C:membrane"/>
    <property type="evidence" value="ECO:0007669"/>
    <property type="project" value="TreeGrafter"/>
</dbReference>
<protein>
    <submittedName>
        <fullName evidence="3">Acyltransferase 3</fullName>
    </submittedName>
</protein>
<feature type="transmembrane region" description="Helical" evidence="1">
    <location>
        <begin position="184"/>
        <end position="202"/>
    </location>
</feature>
<dbReference type="EMBL" id="CP000449">
    <property type="protein sequence ID" value="ABI65475.1"/>
    <property type="molecule type" value="Genomic_DNA"/>
</dbReference>
<feature type="transmembrane region" description="Helical" evidence="1">
    <location>
        <begin position="270"/>
        <end position="296"/>
    </location>
</feature>
<feature type="domain" description="Acyltransferase 3" evidence="2">
    <location>
        <begin position="11"/>
        <end position="327"/>
    </location>
</feature>
<keyword evidence="4" id="KW-1185">Reference proteome</keyword>
<evidence type="ECO:0000313" key="4">
    <source>
        <dbReference type="Proteomes" id="UP000001964"/>
    </source>
</evidence>
<keyword evidence="3" id="KW-0012">Acyltransferase</keyword>
<keyword evidence="1" id="KW-0472">Membrane</keyword>
<accession>Q0AQG2</accession>
<evidence type="ECO:0000259" key="2">
    <source>
        <dbReference type="Pfam" id="PF01757"/>
    </source>
</evidence>
<keyword evidence="1" id="KW-1133">Transmembrane helix</keyword>
<feature type="transmembrane region" description="Helical" evidence="1">
    <location>
        <begin position="308"/>
        <end position="329"/>
    </location>
</feature>
<feature type="transmembrane region" description="Helical" evidence="1">
    <location>
        <begin position="244"/>
        <end position="263"/>
    </location>
</feature>
<dbReference type="HOGENOM" id="CLU_005679_2_0_5"/>
<dbReference type="PANTHER" id="PTHR23028">
    <property type="entry name" value="ACETYLTRANSFERASE"/>
    <property type="match status" value="1"/>
</dbReference>
<feature type="transmembrane region" description="Helical" evidence="1">
    <location>
        <begin position="214"/>
        <end position="232"/>
    </location>
</feature>
<dbReference type="Proteomes" id="UP000001964">
    <property type="component" value="Chromosome"/>
</dbReference>
<dbReference type="InterPro" id="IPR002656">
    <property type="entry name" value="Acyl_transf_3_dom"/>
</dbReference>
<dbReference type="AlphaFoldDB" id="Q0AQG2"/>
<dbReference type="eggNOG" id="COG1835">
    <property type="taxonomic scope" value="Bacteria"/>
</dbReference>
<name>Q0AQG2_MARMM</name>